<keyword evidence="2" id="KW-0547">Nucleotide-binding</keyword>
<sequence>MGCVNVKKQAKLRKKLTPSMTPVTGDSHKQNSDLPSSKPSDYEPLSFLGVGGFAEVIACKHLPTQSFRAQKKIPKSKIKSYHMHSLGILKEAYFLGSLNHPNILKFFEYFDDRDNFYLITEVCKGNSLYNLLVKSGKLSENKVQEIMFQVLQAVEYLHEKKIVHRDIKPENVLLTLSNGSCLKLSDFGSAEQMVKMNKLTGCFGSVFYLAPEVFKNEYDEKVDIWSCGVMIWVLITGKQPYDEIDFKSVKEKIEQKPLQPNQLELGGLSCDGMDLIKMMLEVDSRKRISAAEALKHKWFGDISKKHH</sequence>
<reference evidence="6 7" key="1">
    <citation type="submission" date="2016-11" db="EMBL/GenBank/DDBJ databases">
        <title>The macronuclear genome of Stentor coeruleus: a giant cell with tiny introns.</title>
        <authorList>
            <person name="Slabodnick M."/>
            <person name="Ruby J.G."/>
            <person name="Reiff S.B."/>
            <person name="Swart E.C."/>
            <person name="Gosai S."/>
            <person name="Prabakaran S."/>
            <person name="Witkowska E."/>
            <person name="Larue G.E."/>
            <person name="Fisher S."/>
            <person name="Freeman R.M."/>
            <person name="Gunawardena J."/>
            <person name="Chu W."/>
            <person name="Stover N.A."/>
            <person name="Gregory B.D."/>
            <person name="Nowacki M."/>
            <person name="Derisi J."/>
            <person name="Roy S.W."/>
            <person name="Marshall W.F."/>
            <person name="Sood P."/>
        </authorList>
    </citation>
    <scope>NUCLEOTIDE SEQUENCE [LARGE SCALE GENOMIC DNA]</scope>
    <source>
        <strain evidence="6">WM001</strain>
    </source>
</reference>
<dbReference type="InterPro" id="IPR000719">
    <property type="entry name" value="Prot_kinase_dom"/>
</dbReference>
<dbReference type="InterPro" id="IPR011009">
    <property type="entry name" value="Kinase-like_dom_sf"/>
</dbReference>
<evidence type="ECO:0000256" key="3">
    <source>
        <dbReference type="ARBA" id="ARBA00022840"/>
    </source>
</evidence>
<protein>
    <recommendedName>
        <fullName evidence="5">Protein kinase domain-containing protein</fullName>
    </recommendedName>
</protein>
<dbReference type="OrthoDB" id="10252354at2759"/>
<dbReference type="Gene3D" id="1.10.510.10">
    <property type="entry name" value="Transferase(Phosphotransferase) domain 1"/>
    <property type="match status" value="1"/>
</dbReference>
<dbReference type="InterPro" id="IPR008271">
    <property type="entry name" value="Ser/Thr_kinase_AS"/>
</dbReference>
<evidence type="ECO:0000256" key="2">
    <source>
        <dbReference type="ARBA" id="ARBA00022741"/>
    </source>
</evidence>
<dbReference type="SUPFAM" id="SSF56112">
    <property type="entry name" value="Protein kinase-like (PK-like)"/>
    <property type="match status" value="1"/>
</dbReference>
<dbReference type="PROSITE" id="PS50011">
    <property type="entry name" value="PROTEIN_KINASE_DOM"/>
    <property type="match status" value="1"/>
</dbReference>
<name>A0A1R2BJ71_9CILI</name>
<accession>A0A1R2BJ71</accession>
<evidence type="ECO:0000313" key="7">
    <source>
        <dbReference type="Proteomes" id="UP000187209"/>
    </source>
</evidence>
<dbReference type="SMART" id="SM00220">
    <property type="entry name" value="S_TKc"/>
    <property type="match status" value="1"/>
</dbReference>
<dbReference type="GO" id="GO:0005524">
    <property type="term" value="F:ATP binding"/>
    <property type="evidence" value="ECO:0007669"/>
    <property type="project" value="UniProtKB-KW"/>
</dbReference>
<dbReference type="GO" id="GO:0005634">
    <property type="term" value="C:nucleus"/>
    <property type="evidence" value="ECO:0007669"/>
    <property type="project" value="TreeGrafter"/>
</dbReference>
<evidence type="ECO:0000256" key="1">
    <source>
        <dbReference type="ARBA" id="ARBA00011245"/>
    </source>
</evidence>
<dbReference type="AlphaFoldDB" id="A0A1R2BJ71"/>
<dbReference type="PANTHER" id="PTHR24345">
    <property type="entry name" value="SERINE/THREONINE-PROTEIN KINASE PLK"/>
    <property type="match status" value="1"/>
</dbReference>
<dbReference type="FunFam" id="1.10.510.10:FF:000571">
    <property type="entry name" value="Maternal embryonic leucine zipper kinase"/>
    <property type="match status" value="1"/>
</dbReference>
<evidence type="ECO:0000259" key="5">
    <source>
        <dbReference type="PROSITE" id="PS50011"/>
    </source>
</evidence>
<dbReference type="Pfam" id="PF00069">
    <property type="entry name" value="Pkinase"/>
    <property type="match status" value="1"/>
</dbReference>
<organism evidence="6 7">
    <name type="scientific">Stentor coeruleus</name>
    <dbReference type="NCBI Taxonomy" id="5963"/>
    <lineage>
        <taxon>Eukaryota</taxon>
        <taxon>Sar</taxon>
        <taxon>Alveolata</taxon>
        <taxon>Ciliophora</taxon>
        <taxon>Postciliodesmatophora</taxon>
        <taxon>Heterotrichea</taxon>
        <taxon>Heterotrichida</taxon>
        <taxon>Stentoridae</taxon>
        <taxon>Stentor</taxon>
    </lineage>
</organism>
<evidence type="ECO:0000256" key="4">
    <source>
        <dbReference type="SAM" id="MobiDB-lite"/>
    </source>
</evidence>
<proteinExistence type="predicted"/>
<feature type="domain" description="Protein kinase" evidence="5">
    <location>
        <begin position="42"/>
        <end position="299"/>
    </location>
</feature>
<gene>
    <name evidence="6" type="ORF">SteCoe_23752</name>
</gene>
<feature type="region of interest" description="Disordered" evidence="4">
    <location>
        <begin position="1"/>
        <end position="40"/>
    </location>
</feature>
<dbReference type="PROSITE" id="PS00108">
    <property type="entry name" value="PROTEIN_KINASE_ST"/>
    <property type="match status" value="1"/>
</dbReference>
<keyword evidence="7" id="KW-1185">Reference proteome</keyword>
<evidence type="ECO:0000313" key="6">
    <source>
        <dbReference type="EMBL" id="OMJ76816.1"/>
    </source>
</evidence>
<dbReference type="EMBL" id="MPUH01000610">
    <property type="protein sequence ID" value="OMJ76816.1"/>
    <property type="molecule type" value="Genomic_DNA"/>
</dbReference>
<dbReference type="Proteomes" id="UP000187209">
    <property type="component" value="Unassembled WGS sequence"/>
</dbReference>
<comment type="subunit">
    <text evidence="1">Monomer.</text>
</comment>
<comment type="caution">
    <text evidence="6">The sequence shown here is derived from an EMBL/GenBank/DDBJ whole genome shotgun (WGS) entry which is preliminary data.</text>
</comment>
<dbReference type="GO" id="GO:0004672">
    <property type="term" value="F:protein kinase activity"/>
    <property type="evidence" value="ECO:0007669"/>
    <property type="project" value="InterPro"/>
</dbReference>
<keyword evidence="3" id="KW-0067">ATP-binding</keyword>